<dbReference type="KEGG" id="oxy:HCG48_14645"/>
<dbReference type="RefSeq" id="WP_168569823.1">
    <property type="nucleotide sequence ID" value="NZ_CP051167.1"/>
</dbReference>
<dbReference type="AlphaFoldDB" id="A0A6H1TYK8"/>
<sequence>MYLTYRSALVRNISVAALNGLITLVILLIAPLGLAAVIGNTFLITLASFFTGTFADVVVRYLQPSHPPRSVAASLENDSALGQRHPNHLDHQ</sequence>
<dbReference type="NCBIfam" id="NF040558">
    <property type="entry name" value="CAS_Csx18"/>
    <property type="match status" value="1"/>
</dbReference>
<feature type="transmembrane region" description="Helical" evidence="2">
    <location>
        <begin position="42"/>
        <end position="62"/>
    </location>
</feature>
<accession>A0A6H1TYK8</accession>
<keyword evidence="2" id="KW-1133">Transmembrane helix</keyword>
<evidence type="ECO:0000256" key="2">
    <source>
        <dbReference type="SAM" id="Phobius"/>
    </source>
</evidence>
<organism evidence="3 4">
    <name type="scientific">Oxynema aestuarii AP17</name>
    <dbReference type="NCBI Taxonomy" id="2064643"/>
    <lineage>
        <taxon>Bacteria</taxon>
        <taxon>Bacillati</taxon>
        <taxon>Cyanobacteriota</taxon>
        <taxon>Cyanophyceae</taxon>
        <taxon>Oscillatoriophycideae</taxon>
        <taxon>Oscillatoriales</taxon>
        <taxon>Oscillatoriaceae</taxon>
        <taxon>Oxynema</taxon>
        <taxon>Oxynema aestuarii</taxon>
    </lineage>
</organism>
<evidence type="ECO:0000256" key="1">
    <source>
        <dbReference type="SAM" id="MobiDB-lite"/>
    </source>
</evidence>
<dbReference type="Proteomes" id="UP000500857">
    <property type="component" value="Chromosome"/>
</dbReference>
<proteinExistence type="predicted"/>
<dbReference type="EMBL" id="CP051167">
    <property type="protein sequence ID" value="QIZ71671.1"/>
    <property type="molecule type" value="Genomic_DNA"/>
</dbReference>
<gene>
    <name evidence="3" type="ORF">HCG48_14645</name>
</gene>
<name>A0A6H1TYK8_9CYAN</name>
<evidence type="ECO:0000313" key="4">
    <source>
        <dbReference type="Proteomes" id="UP000500857"/>
    </source>
</evidence>
<reference evidence="3 4" key="1">
    <citation type="submission" date="2020-04" db="EMBL/GenBank/DDBJ databases">
        <authorList>
            <person name="Basu S."/>
            <person name="Maruthanayagam V."/>
            <person name="Chakraborty S."/>
            <person name="Pramanik A."/>
            <person name="Mukherjee J."/>
            <person name="Brink B."/>
        </authorList>
    </citation>
    <scope>NUCLEOTIDE SEQUENCE [LARGE SCALE GENOMIC DNA]</scope>
    <source>
        <strain evidence="3 4">AP17</strain>
    </source>
</reference>
<keyword evidence="2" id="KW-0812">Transmembrane</keyword>
<feature type="region of interest" description="Disordered" evidence="1">
    <location>
        <begin position="67"/>
        <end position="92"/>
    </location>
</feature>
<keyword evidence="2" id="KW-0472">Membrane</keyword>
<protein>
    <submittedName>
        <fullName evidence="3">Uncharacterized protein</fullName>
    </submittedName>
</protein>
<evidence type="ECO:0000313" key="3">
    <source>
        <dbReference type="EMBL" id="QIZ71671.1"/>
    </source>
</evidence>
<keyword evidence="4" id="KW-1185">Reference proteome</keyword>
<feature type="transmembrane region" description="Helical" evidence="2">
    <location>
        <begin position="12"/>
        <end position="36"/>
    </location>
</feature>